<gene>
    <name evidence="1" type="ORF">SCBWM1_gp114</name>
</gene>
<dbReference type="Proteomes" id="UP000274731">
    <property type="component" value="Segment"/>
</dbReference>
<reference evidence="1 2" key="1">
    <citation type="journal article" date="2018" name="Environ. Microbiol.">
        <title>Novel phage-host interactions and evolution as revealed by a cyanomyovirus isolated from an estuarine environment.</title>
        <authorList>
            <person name="Xu Y."/>
            <person name="Zhang R."/>
            <person name="Wang N."/>
            <person name="Cai L."/>
            <person name="Tong Y."/>
            <person name="Sun Q."/>
            <person name="Chen F."/>
            <person name="Jiao N."/>
        </authorList>
    </citation>
    <scope>NUCLEOTIDE SEQUENCE [LARGE SCALE GENOMIC DNA]</scope>
</reference>
<name>A0A3G1L3P3_9CAUD</name>
<dbReference type="EMBL" id="MG450654">
    <property type="protein sequence ID" value="ATW62798.1"/>
    <property type="molecule type" value="Genomic_DNA"/>
</dbReference>
<evidence type="ECO:0000313" key="2">
    <source>
        <dbReference type="Proteomes" id="UP000274731"/>
    </source>
</evidence>
<protein>
    <submittedName>
        <fullName evidence="1">Uncharacterized protein</fullName>
    </submittedName>
</protein>
<organism evidence="1 2">
    <name type="scientific">Synechococcus phage S-CBWM1</name>
    <dbReference type="NCBI Taxonomy" id="2053653"/>
    <lineage>
        <taxon>Viruses</taxon>
        <taxon>Duplodnaviria</taxon>
        <taxon>Heunggongvirae</taxon>
        <taxon>Uroviricota</taxon>
        <taxon>Caudoviricetes</taxon>
        <taxon>Aokuangvirus</taxon>
        <taxon>Aokuangvirus SCBWM1</taxon>
    </lineage>
</organism>
<sequence length="64" mass="7221">MSIQRATTLANNSSEEYVLLIEKYRRERNEKGLTPEVIAIREKAAALLRTGTVSPQAEEAARYI</sequence>
<keyword evidence="2" id="KW-1185">Reference proteome</keyword>
<proteinExistence type="predicted"/>
<accession>A0A3G1L3P3</accession>
<evidence type="ECO:0000313" key="1">
    <source>
        <dbReference type="EMBL" id="ATW62798.1"/>
    </source>
</evidence>